<dbReference type="InterPro" id="IPR026385">
    <property type="entry name" value="LegC-like"/>
</dbReference>
<proteinExistence type="inferred from homology"/>
<sequence length="384" mass="43681">MNKQWMEFTLSIKQLYKKAFIALHEPTFNEKEVEYVTDCVETGWVSSVGSYVTRFEEDLAKFVGVKRAIAVVNGTAALHIALKIVGVENNDEVLIPSLTFIATANAVSYLQAVPHFIDINEDTLGVDPFKLEQYLNGIAELRQGELYNKQTNRRIKALVPMHTFGHPCMLDELVALCEKYKLVLVEDAAESLGSYYKGKHTGTFGKVSAMSFNGNKIITTGGGGAILTDDEELANYAKHLTTTAKVSHRWEFVHDEIGYNYRMPNINAALGCAQLEKLEQFIEHKRDLTRFYENLVTDIEGIRLFKEPIDTKSNYWLQVILLDEQYNRDKILSFLNEQGVMSRPIWMPLHELEMFKQCPKMDLSITEQLKQNVINIPSTPTNEV</sequence>
<dbReference type="PANTHER" id="PTHR30244:SF30">
    <property type="entry name" value="BLR5990 PROTEIN"/>
    <property type="match status" value="1"/>
</dbReference>
<comment type="similarity">
    <text evidence="1">Belongs to the DegT/DnrJ/EryC1 family.</text>
</comment>
<keyword evidence="1" id="KW-0663">Pyridoxal phosphate</keyword>
<dbReference type="InterPro" id="IPR015422">
    <property type="entry name" value="PyrdxlP-dep_Trfase_small"/>
</dbReference>
<dbReference type="RefSeq" id="WP_319837154.1">
    <property type="nucleotide sequence ID" value="NZ_CP137624.1"/>
</dbReference>
<dbReference type="PIRSF" id="PIRSF000390">
    <property type="entry name" value="PLP_StrS"/>
    <property type="match status" value="1"/>
</dbReference>
<protein>
    <submittedName>
        <fullName evidence="2">LegC family aminotransferase</fullName>
    </submittedName>
</protein>
<dbReference type="SUPFAM" id="SSF53383">
    <property type="entry name" value="PLP-dependent transferases"/>
    <property type="match status" value="1"/>
</dbReference>
<keyword evidence="2" id="KW-0032">Aminotransferase</keyword>
<accession>A0ABZ0RW78</accession>
<dbReference type="InterPro" id="IPR000653">
    <property type="entry name" value="DegT/StrS_aminotransferase"/>
</dbReference>
<evidence type="ECO:0000313" key="3">
    <source>
        <dbReference type="Proteomes" id="UP001322664"/>
    </source>
</evidence>
<keyword evidence="2" id="KW-0808">Transferase</keyword>
<dbReference type="EMBL" id="CP137624">
    <property type="protein sequence ID" value="WPK12405.1"/>
    <property type="molecule type" value="Genomic_DNA"/>
</dbReference>
<dbReference type="CDD" id="cd00616">
    <property type="entry name" value="AHBA_syn"/>
    <property type="match status" value="1"/>
</dbReference>
<dbReference type="Gene3D" id="3.90.1150.10">
    <property type="entry name" value="Aspartate Aminotransferase, domain 1"/>
    <property type="match status" value="1"/>
</dbReference>
<dbReference type="PANTHER" id="PTHR30244">
    <property type="entry name" value="TRANSAMINASE"/>
    <property type="match status" value="1"/>
</dbReference>
<dbReference type="NCBIfam" id="TIGR04181">
    <property type="entry name" value="NHT_00031"/>
    <property type="match status" value="1"/>
</dbReference>
<dbReference type="InterPro" id="IPR015421">
    <property type="entry name" value="PyrdxlP-dep_Trfase_major"/>
</dbReference>
<name>A0ABZ0RW78_9BACI</name>
<dbReference type="InterPro" id="IPR015424">
    <property type="entry name" value="PyrdxlP-dep_Trfase"/>
</dbReference>
<gene>
    <name evidence="2" type="ORF">R6U77_01565</name>
</gene>
<evidence type="ECO:0000313" key="2">
    <source>
        <dbReference type="EMBL" id="WPK12405.1"/>
    </source>
</evidence>
<keyword evidence="3" id="KW-1185">Reference proteome</keyword>
<reference evidence="2 3" key="1">
    <citation type="submission" date="2023-09" db="EMBL/GenBank/DDBJ databases">
        <authorList>
            <person name="Page C.A."/>
            <person name="Perez-Diaz I.M."/>
        </authorList>
    </citation>
    <scope>NUCLEOTIDE SEQUENCE [LARGE SCALE GENOMIC DNA]</scope>
    <source>
        <strain evidence="2 3">Ll15</strain>
    </source>
</reference>
<dbReference type="Pfam" id="PF01041">
    <property type="entry name" value="DegT_DnrJ_EryC1"/>
    <property type="match status" value="1"/>
</dbReference>
<dbReference type="GO" id="GO:0008483">
    <property type="term" value="F:transaminase activity"/>
    <property type="evidence" value="ECO:0007669"/>
    <property type="project" value="UniProtKB-KW"/>
</dbReference>
<dbReference type="Gene3D" id="3.40.640.10">
    <property type="entry name" value="Type I PLP-dependent aspartate aminotransferase-like (Major domain)"/>
    <property type="match status" value="1"/>
</dbReference>
<organism evidence="2 3">
    <name type="scientific">Lysinibacillus louembei</name>
    <dbReference type="NCBI Taxonomy" id="1470088"/>
    <lineage>
        <taxon>Bacteria</taxon>
        <taxon>Bacillati</taxon>
        <taxon>Bacillota</taxon>
        <taxon>Bacilli</taxon>
        <taxon>Bacillales</taxon>
        <taxon>Bacillaceae</taxon>
        <taxon>Lysinibacillus</taxon>
    </lineage>
</organism>
<dbReference type="Proteomes" id="UP001322664">
    <property type="component" value="Chromosome"/>
</dbReference>
<evidence type="ECO:0000256" key="1">
    <source>
        <dbReference type="RuleBase" id="RU004508"/>
    </source>
</evidence>